<dbReference type="RefSeq" id="WP_214440984.1">
    <property type="nucleotide sequence ID" value="NZ_JAECZB010000081.1"/>
</dbReference>
<reference evidence="1 2" key="1">
    <citation type="journal article" date="2021" name="Int. J. Syst. Evol. Microbiol.">
        <title>Amazonocrinis nigriterrae gen. nov., sp. nov., Atlanticothrix silvestris gen. nov., sp. nov. and Dendronalium phyllosphericum gen. nov., sp. nov., nostocacean cyanobacteria from Brazilian environments.</title>
        <authorList>
            <person name="Alvarenga D.O."/>
            <person name="Andreote A.P.D."/>
            <person name="Branco L.H.Z."/>
            <person name="Delbaje E."/>
            <person name="Cruz R.B."/>
            <person name="Varani A.M."/>
            <person name="Fiore M.F."/>
        </authorList>
    </citation>
    <scope>NUCLEOTIDE SEQUENCE [LARGE SCALE GENOMIC DNA]</scope>
    <source>
        <strain evidence="1 2">CENA357</strain>
    </source>
</reference>
<organism evidence="1 2">
    <name type="scientific">Atlanticothrix silvestris CENA357</name>
    <dbReference type="NCBI Taxonomy" id="1725252"/>
    <lineage>
        <taxon>Bacteria</taxon>
        <taxon>Bacillati</taxon>
        <taxon>Cyanobacteriota</taxon>
        <taxon>Cyanophyceae</taxon>
        <taxon>Nostocales</taxon>
        <taxon>Nodulariaceae</taxon>
        <taxon>Atlanticothrix</taxon>
        <taxon>Atlanticothrix silvestris</taxon>
    </lineage>
</organism>
<protein>
    <submittedName>
        <fullName evidence="1">Uncharacterized protein</fullName>
    </submittedName>
</protein>
<evidence type="ECO:0000313" key="2">
    <source>
        <dbReference type="Proteomes" id="UP000599391"/>
    </source>
</evidence>
<evidence type="ECO:0000313" key="1">
    <source>
        <dbReference type="EMBL" id="MBH8554751.1"/>
    </source>
</evidence>
<accession>A0A8J7HKY4</accession>
<name>A0A8J7HKY4_9CYAN</name>
<keyword evidence="2" id="KW-1185">Reference proteome</keyword>
<dbReference type="Proteomes" id="UP000599391">
    <property type="component" value="Unassembled WGS sequence"/>
</dbReference>
<dbReference type="EMBL" id="JAECZB010000081">
    <property type="protein sequence ID" value="MBH8554751.1"/>
    <property type="molecule type" value="Genomic_DNA"/>
</dbReference>
<dbReference type="AlphaFoldDB" id="A0A8J7HKY4"/>
<proteinExistence type="predicted"/>
<sequence length="126" mass="14630">MKTVVNLTQQSVLGEIENVLDTYPYNPYQQAFAIPDLRQELIAFVLNRIPCFYSAISSEQMSLQNLEKEDCLINSRLPRSPLEQQLHIQNLIHQGIYALFQEKSDWISHHLCETVQPDSEPSHWFG</sequence>
<comment type="caution">
    <text evidence="1">The sequence shown here is derived from an EMBL/GenBank/DDBJ whole genome shotgun (WGS) entry which is preliminary data.</text>
</comment>
<gene>
    <name evidence="1" type="ORF">I8751_20815</name>
</gene>